<proteinExistence type="inferred from homology"/>
<dbReference type="PANTHER" id="PTHR10822:SF29">
    <property type="entry name" value="DIVISION ABNORMALLY DELAYED PROTEIN"/>
    <property type="match status" value="1"/>
</dbReference>
<accession>A0A2A2L7B9</accession>
<evidence type="ECO:0000313" key="13">
    <source>
        <dbReference type="Proteomes" id="UP000218231"/>
    </source>
</evidence>
<keyword evidence="10" id="KW-0449">Lipoprotein</keyword>
<dbReference type="OrthoDB" id="6380619at2759"/>
<keyword evidence="13" id="KW-1185">Reference proteome</keyword>
<comment type="similarity">
    <text evidence="2 11">Belongs to the glypican family.</text>
</comment>
<dbReference type="GO" id="GO:0005576">
    <property type="term" value="C:extracellular region"/>
    <property type="evidence" value="ECO:0007669"/>
    <property type="project" value="TreeGrafter"/>
</dbReference>
<dbReference type="PANTHER" id="PTHR10822">
    <property type="entry name" value="GLYPICAN"/>
    <property type="match status" value="1"/>
</dbReference>
<sequence length="467" mass="53908">MRIAPKSKSAYFISNDEELRCRSSQLYTTLLQDNFILLRHSVYSHLQSLRTYFYNSINNYEDQFDEMFTRTYGSLYTSNKEIFSVFFSRLRTFSSPTSTIDISRATHQLFLQMFHTMFTLLNPLLKVSDAERSCIESHFSTLAPFGDIPNRLSSLLSPSLNHFRLLLHSLDSTYDMLDGFFNISSTPSCLHSFTRLHSCSLCSNLLSKPCASSCISVVSSCLSEFRLVHGNWIELIDSLRSLSSLLQETYNVQHALNPISAIVSEAVMSFQEKADIVSNKVISRCLSANSVMEEFDLPYRRKRETIRRDTGALRWIRDAERQRQSGARIYAQIVAALHNRLRELRNFFNDIPSDICVKHNTSEVPGKRCWNGKVEVEESEAGKESHAVEIEKHIYRGQFVEQRMKMNWISAKIRTKLNGKDYPFEGSGDDEDYIFSSYRLEMISMIPQGPSFLNPTVAIIQYSYRYY</sequence>
<name>A0A2A2L7B9_9BILA</name>
<dbReference type="Proteomes" id="UP000218231">
    <property type="component" value="Unassembled WGS sequence"/>
</dbReference>
<dbReference type="GO" id="GO:0016477">
    <property type="term" value="P:cell migration"/>
    <property type="evidence" value="ECO:0007669"/>
    <property type="project" value="TreeGrafter"/>
</dbReference>
<evidence type="ECO:0000256" key="2">
    <source>
        <dbReference type="ARBA" id="ARBA00010260"/>
    </source>
</evidence>
<dbReference type="InterPro" id="IPR001863">
    <property type="entry name" value="Glypican"/>
</dbReference>
<comment type="caution">
    <text evidence="12">The sequence shown here is derived from an EMBL/GenBank/DDBJ whole genome shotgun (WGS) entry which is preliminary data.</text>
</comment>
<keyword evidence="8" id="KW-0325">Glycoprotein</keyword>
<keyword evidence="6" id="KW-0654">Proteoglycan</keyword>
<dbReference type="GO" id="GO:0090263">
    <property type="term" value="P:positive regulation of canonical Wnt signaling pathway"/>
    <property type="evidence" value="ECO:0007669"/>
    <property type="project" value="TreeGrafter"/>
</dbReference>
<evidence type="ECO:0000256" key="4">
    <source>
        <dbReference type="ARBA" id="ARBA00022622"/>
    </source>
</evidence>
<dbReference type="GO" id="GO:0098552">
    <property type="term" value="C:side of membrane"/>
    <property type="evidence" value="ECO:0007669"/>
    <property type="project" value="UniProtKB-KW"/>
</dbReference>
<evidence type="ECO:0000256" key="8">
    <source>
        <dbReference type="ARBA" id="ARBA00023180"/>
    </source>
</evidence>
<protein>
    <submittedName>
        <fullName evidence="12">Uncharacterized protein</fullName>
    </submittedName>
</protein>
<evidence type="ECO:0000256" key="1">
    <source>
        <dbReference type="ARBA" id="ARBA00004609"/>
    </source>
</evidence>
<evidence type="ECO:0000256" key="10">
    <source>
        <dbReference type="ARBA" id="ARBA00023288"/>
    </source>
</evidence>
<dbReference type="GO" id="GO:0009986">
    <property type="term" value="C:cell surface"/>
    <property type="evidence" value="ECO:0007669"/>
    <property type="project" value="TreeGrafter"/>
</dbReference>
<dbReference type="EMBL" id="LIAE01007082">
    <property type="protein sequence ID" value="PAV82072.1"/>
    <property type="molecule type" value="Genomic_DNA"/>
</dbReference>
<evidence type="ECO:0000256" key="3">
    <source>
        <dbReference type="ARBA" id="ARBA00022475"/>
    </source>
</evidence>
<evidence type="ECO:0000256" key="5">
    <source>
        <dbReference type="ARBA" id="ARBA00022729"/>
    </source>
</evidence>
<keyword evidence="9" id="KW-0357">Heparan sulfate</keyword>
<organism evidence="12 13">
    <name type="scientific">Diploscapter pachys</name>
    <dbReference type="NCBI Taxonomy" id="2018661"/>
    <lineage>
        <taxon>Eukaryota</taxon>
        <taxon>Metazoa</taxon>
        <taxon>Ecdysozoa</taxon>
        <taxon>Nematoda</taxon>
        <taxon>Chromadorea</taxon>
        <taxon>Rhabditida</taxon>
        <taxon>Rhabditina</taxon>
        <taxon>Rhabditomorpha</taxon>
        <taxon>Rhabditoidea</taxon>
        <taxon>Rhabditidae</taxon>
        <taxon>Diploscapter</taxon>
    </lineage>
</organism>
<comment type="subcellular location">
    <subcellularLocation>
        <location evidence="1">Cell membrane</location>
        <topology evidence="1">Lipid-anchor</topology>
        <topology evidence="1">GPI-anchor</topology>
    </subcellularLocation>
</comment>
<evidence type="ECO:0000313" key="12">
    <source>
        <dbReference type="EMBL" id="PAV82072.1"/>
    </source>
</evidence>
<evidence type="ECO:0000256" key="7">
    <source>
        <dbReference type="ARBA" id="ARBA00023136"/>
    </source>
</evidence>
<dbReference type="AlphaFoldDB" id="A0A2A2L7B9"/>
<dbReference type="GO" id="GO:1905475">
    <property type="term" value="P:regulation of protein localization to membrane"/>
    <property type="evidence" value="ECO:0007669"/>
    <property type="project" value="TreeGrafter"/>
</dbReference>
<dbReference type="STRING" id="2018661.A0A2A2L7B9"/>
<keyword evidence="7" id="KW-0472">Membrane</keyword>
<gene>
    <name evidence="12" type="ORF">WR25_23974</name>
</gene>
<evidence type="ECO:0000256" key="6">
    <source>
        <dbReference type="ARBA" id="ARBA00022974"/>
    </source>
</evidence>
<reference evidence="12 13" key="1">
    <citation type="journal article" date="2017" name="Curr. Biol.">
        <title>Genome architecture and evolution of a unichromosomal asexual nematode.</title>
        <authorList>
            <person name="Fradin H."/>
            <person name="Zegar C."/>
            <person name="Gutwein M."/>
            <person name="Lucas J."/>
            <person name="Kovtun M."/>
            <person name="Corcoran D."/>
            <person name="Baugh L.R."/>
            <person name="Kiontke K."/>
            <person name="Gunsalus K."/>
            <person name="Fitch D.H."/>
            <person name="Piano F."/>
        </authorList>
    </citation>
    <scope>NUCLEOTIDE SEQUENCE [LARGE SCALE GENOMIC DNA]</scope>
    <source>
        <strain evidence="12">PF1309</strain>
    </source>
</reference>
<evidence type="ECO:0000256" key="11">
    <source>
        <dbReference type="RuleBase" id="RU003518"/>
    </source>
</evidence>
<evidence type="ECO:0000256" key="9">
    <source>
        <dbReference type="ARBA" id="ARBA00023207"/>
    </source>
</evidence>
<keyword evidence="3" id="KW-1003">Cell membrane</keyword>
<keyword evidence="4" id="KW-0336">GPI-anchor</keyword>
<dbReference type="GO" id="GO:0005886">
    <property type="term" value="C:plasma membrane"/>
    <property type="evidence" value="ECO:0007669"/>
    <property type="project" value="UniProtKB-SubCell"/>
</dbReference>
<dbReference type="Pfam" id="PF01153">
    <property type="entry name" value="Glypican"/>
    <property type="match status" value="1"/>
</dbReference>
<keyword evidence="5" id="KW-0732">Signal</keyword>